<organism evidence="4 5">
    <name type="scientific">Stachybotrys chartarum (strain CBS 109288 / IBT 7711)</name>
    <name type="common">Toxic black mold</name>
    <name type="synonym">Stilbospora chartarum</name>
    <dbReference type="NCBI Taxonomy" id="1280523"/>
    <lineage>
        <taxon>Eukaryota</taxon>
        <taxon>Fungi</taxon>
        <taxon>Dikarya</taxon>
        <taxon>Ascomycota</taxon>
        <taxon>Pezizomycotina</taxon>
        <taxon>Sordariomycetes</taxon>
        <taxon>Hypocreomycetidae</taxon>
        <taxon>Hypocreales</taxon>
        <taxon>Stachybotryaceae</taxon>
        <taxon>Stachybotrys</taxon>
    </lineage>
</organism>
<dbReference type="AlphaFoldDB" id="A0A084AWB9"/>
<evidence type="ECO:0000256" key="1">
    <source>
        <dbReference type="ARBA" id="ARBA00006484"/>
    </source>
</evidence>
<comment type="similarity">
    <text evidence="1">Belongs to the short-chain dehydrogenases/reductases (SDR) family.</text>
</comment>
<keyword evidence="5" id="KW-1185">Reference proteome</keyword>
<evidence type="ECO:0000256" key="3">
    <source>
        <dbReference type="SAM" id="MobiDB-lite"/>
    </source>
</evidence>
<accession>A0A084AWB9</accession>
<dbReference type="InterPro" id="IPR036291">
    <property type="entry name" value="NAD(P)-bd_dom_sf"/>
</dbReference>
<dbReference type="GO" id="GO:0016491">
    <property type="term" value="F:oxidoreductase activity"/>
    <property type="evidence" value="ECO:0007669"/>
    <property type="project" value="UniProtKB-KW"/>
</dbReference>
<reference evidence="4 5" key="1">
    <citation type="journal article" date="2014" name="BMC Genomics">
        <title>Comparative genome sequencing reveals chemotype-specific gene clusters in the toxigenic black mold Stachybotrys.</title>
        <authorList>
            <person name="Semeiks J."/>
            <person name="Borek D."/>
            <person name="Otwinowski Z."/>
            <person name="Grishin N.V."/>
        </authorList>
    </citation>
    <scope>NUCLEOTIDE SEQUENCE [LARGE SCALE GENOMIC DNA]</scope>
    <source>
        <strain evidence="5">CBS 109288 / IBT 7711</strain>
    </source>
</reference>
<evidence type="ECO:0000313" key="4">
    <source>
        <dbReference type="EMBL" id="KEY69598.1"/>
    </source>
</evidence>
<dbReference type="Proteomes" id="UP000028045">
    <property type="component" value="Unassembled WGS sequence"/>
</dbReference>
<keyword evidence="2" id="KW-0560">Oxidoreductase</keyword>
<sequence length="345" mass="37331">MATAKGTILVTGANGGLGSAIARHIASKPEFSSYRGIYTVRDATRAPALTAALEGTTHPHDIVSLELTDLDSVRRAAETINGRVSAGEIPPIRALILNAGSQDFGNQTWTAQGLDTTFASNYLGQWLLTVLLLKSLDKQAGRIVVLGSQAHDPNDPRNDMTGAFKKPEHKTLITDAARFEAIAKGEWSSKTEDATFTGGFRRYGASKLCLIMMQHELQARLNHDPALGNISVLGVDPGAMSTGMARQGPWFIRVLVMKIIYPALLWLNPNIGFARLTSRSASDVLEAAFKAGGEDELPKDQYFDGTTPLETSEESRDPAKRKLVWEGSVKLTGLKEGETVLADWQ</sequence>
<dbReference type="InterPro" id="IPR002347">
    <property type="entry name" value="SDR_fam"/>
</dbReference>
<evidence type="ECO:0008006" key="6">
    <source>
        <dbReference type="Google" id="ProtNLM"/>
    </source>
</evidence>
<name>A0A084AWB9_STACB</name>
<dbReference type="Gene3D" id="3.40.50.720">
    <property type="entry name" value="NAD(P)-binding Rossmann-like Domain"/>
    <property type="match status" value="1"/>
</dbReference>
<dbReference type="HOGENOM" id="CLU_010194_44_3_1"/>
<protein>
    <recommendedName>
        <fullName evidence="6">Ketoreductase (KR) domain-containing protein</fullName>
    </recommendedName>
</protein>
<dbReference type="SUPFAM" id="SSF51735">
    <property type="entry name" value="NAD(P)-binding Rossmann-fold domains"/>
    <property type="match status" value="1"/>
</dbReference>
<dbReference type="Pfam" id="PF00106">
    <property type="entry name" value="adh_short"/>
    <property type="match status" value="1"/>
</dbReference>
<dbReference type="PANTHER" id="PTHR24320">
    <property type="entry name" value="RETINOL DEHYDROGENASE"/>
    <property type="match status" value="1"/>
</dbReference>
<dbReference type="OrthoDB" id="191139at2759"/>
<dbReference type="PANTHER" id="PTHR24320:SF152">
    <property type="entry name" value="SHORT-CHAIN DEHYDROGENASE_REDUCTASE FAMILY PROTEIN"/>
    <property type="match status" value="1"/>
</dbReference>
<dbReference type="EMBL" id="KL648521">
    <property type="protein sequence ID" value="KEY69598.1"/>
    <property type="molecule type" value="Genomic_DNA"/>
</dbReference>
<feature type="region of interest" description="Disordered" evidence="3">
    <location>
        <begin position="296"/>
        <end position="318"/>
    </location>
</feature>
<evidence type="ECO:0000256" key="2">
    <source>
        <dbReference type="ARBA" id="ARBA00023002"/>
    </source>
</evidence>
<proteinExistence type="inferred from homology"/>
<gene>
    <name evidence="4" type="ORF">S7711_06226</name>
</gene>
<dbReference type="PRINTS" id="PR00081">
    <property type="entry name" value="GDHRDH"/>
</dbReference>
<evidence type="ECO:0000313" key="5">
    <source>
        <dbReference type="Proteomes" id="UP000028045"/>
    </source>
</evidence>